<evidence type="ECO:0000313" key="2">
    <source>
        <dbReference type="Proteomes" id="UP000318136"/>
    </source>
</evidence>
<organism evidence="1 2">
    <name type="scientific">Gordonia phage Dardanus</name>
    <dbReference type="NCBI Taxonomy" id="2588489"/>
    <lineage>
        <taxon>Viruses</taxon>
        <taxon>Duplodnaviria</taxon>
        <taxon>Heunggongvirae</taxon>
        <taxon>Uroviricota</taxon>
        <taxon>Caudoviricetes</taxon>
        <taxon>Ruthgordonvirinae</taxon>
        <taxon>Dardanusvirus</taxon>
        <taxon>Dardanusvirus dardanus</taxon>
    </lineage>
</organism>
<evidence type="ECO:0000313" key="1">
    <source>
        <dbReference type="EMBL" id="QDH85099.1"/>
    </source>
</evidence>
<protein>
    <submittedName>
        <fullName evidence="1">Uncharacterized protein</fullName>
    </submittedName>
</protein>
<accession>A0A514CX68</accession>
<reference evidence="1 2" key="1">
    <citation type="submission" date="2019-05" db="EMBL/GenBank/DDBJ databases">
        <authorList>
            <person name="Bordelon H.A."/>
            <person name="Brister E.M."/>
            <person name="Bryans A.M."/>
            <person name="Calk A.E."/>
            <person name="Capers C."/>
            <person name="Corrent J.M."/>
            <person name="Delphin C.N."/>
            <person name="Erbelding G.W."/>
            <person name="Gottschalck B.A."/>
            <person name="Hale B.T."/>
            <person name="Jones N.T."/>
            <person name="Mire A.R."/>
            <person name="Perkins A.R."/>
            <person name="Quackenbush R.D."/>
            <person name="Rogers C.S."/>
            <person name="Stewart N.C."/>
            <person name="Threeton H.N."/>
            <person name="Wiggins Z.F."/>
            <person name="Hancock A.M."/>
            <person name="Gissendanner C.R."/>
            <person name="Findley A.M."/>
            <person name="Wills S.J."/>
            <person name="Clifford K.A."/>
            <person name="Elmore F.L."/>
            <person name="Knight M.S."/>
            <person name="Le K."/>
            <person name="Lobaina D."/>
            <person name="Nougues D."/>
            <person name="Salama A."/>
            <person name="Stoeber S.D."/>
            <person name="Sweeney K.J."/>
            <person name="Truong T.G."/>
            <person name="Alvaro L.E."/>
            <person name="Isern S."/>
            <person name="Michael S.F."/>
            <person name="Monti D.L."/>
            <person name="Garlena R.A."/>
            <person name="Russell D.A."/>
            <person name="Pope W.H."/>
            <person name="Jacobs-Sera D."/>
            <person name="Hatfull G.F."/>
        </authorList>
    </citation>
    <scope>NUCLEOTIDE SEQUENCE [LARGE SCALE GENOMIC DNA]</scope>
</reference>
<dbReference type="EMBL" id="MN010758">
    <property type="protein sequence ID" value="QDH85099.1"/>
    <property type="molecule type" value="Genomic_DNA"/>
</dbReference>
<gene>
    <name evidence="1" type="primary">62</name>
    <name evidence="1" type="ORF">SEA_DARDANUS_62</name>
</gene>
<proteinExistence type="predicted"/>
<dbReference type="GeneID" id="63911668"/>
<name>A0A514CX68_9CAUD</name>
<keyword evidence="2" id="KW-1185">Reference proteome</keyword>
<sequence length="135" mass="15191">MARHRWAEYETPYRHTVSGIAERDLEVFSPEWCAVAFREPARAARHARTGPLEDMARILAWANPFLAAEHRRAWGAYVHPEDAAAIRHAREELHAGPRYIGPSLDSLMKGKQWMNCACVPNFRRNGAGTVAASKA</sequence>
<dbReference type="RefSeq" id="YP_010050930.1">
    <property type="nucleotide sequence ID" value="NC_054435.1"/>
</dbReference>
<dbReference type="Proteomes" id="UP000318136">
    <property type="component" value="Segment"/>
</dbReference>
<dbReference type="KEGG" id="vg:63911668"/>